<proteinExistence type="predicted"/>
<protein>
    <submittedName>
        <fullName evidence="1">Uncharacterized protein</fullName>
    </submittedName>
</protein>
<dbReference type="Proteomes" id="UP001359559">
    <property type="component" value="Unassembled WGS sequence"/>
</dbReference>
<accession>A0AAN9J7A3</accession>
<sequence>MVMLSLHNSRHFANVAFRRPKLNLHAIVSFVVLNLVRNTHQFVVVTLGSCKYSKIGWVVYMQKDKLGKSGGFYVFFWCMHWLRV</sequence>
<keyword evidence="2" id="KW-1185">Reference proteome</keyword>
<name>A0AAN9J7A3_CLITE</name>
<reference evidence="1 2" key="1">
    <citation type="submission" date="2024-01" db="EMBL/GenBank/DDBJ databases">
        <title>The genomes of 5 underutilized Papilionoideae crops provide insights into root nodulation and disease resistance.</title>
        <authorList>
            <person name="Yuan L."/>
        </authorList>
    </citation>
    <scope>NUCLEOTIDE SEQUENCE [LARGE SCALE GENOMIC DNA]</scope>
    <source>
        <strain evidence="1">LY-2023</strain>
        <tissue evidence="1">Leaf</tissue>
    </source>
</reference>
<evidence type="ECO:0000313" key="2">
    <source>
        <dbReference type="Proteomes" id="UP001359559"/>
    </source>
</evidence>
<dbReference type="AlphaFoldDB" id="A0AAN9J7A3"/>
<dbReference type="EMBL" id="JAYKXN010000004">
    <property type="protein sequence ID" value="KAK7292994.1"/>
    <property type="molecule type" value="Genomic_DNA"/>
</dbReference>
<organism evidence="1 2">
    <name type="scientific">Clitoria ternatea</name>
    <name type="common">Butterfly pea</name>
    <dbReference type="NCBI Taxonomy" id="43366"/>
    <lineage>
        <taxon>Eukaryota</taxon>
        <taxon>Viridiplantae</taxon>
        <taxon>Streptophyta</taxon>
        <taxon>Embryophyta</taxon>
        <taxon>Tracheophyta</taxon>
        <taxon>Spermatophyta</taxon>
        <taxon>Magnoliopsida</taxon>
        <taxon>eudicotyledons</taxon>
        <taxon>Gunneridae</taxon>
        <taxon>Pentapetalae</taxon>
        <taxon>rosids</taxon>
        <taxon>fabids</taxon>
        <taxon>Fabales</taxon>
        <taxon>Fabaceae</taxon>
        <taxon>Papilionoideae</taxon>
        <taxon>50 kb inversion clade</taxon>
        <taxon>NPAAA clade</taxon>
        <taxon>indigoferoid/millettioid clade</taxon>
        <taxon>Phaseoleae</taxon>
        <taxon>Clitoria</taxon>
    </lineage>
</organism>
<comment type="caution">
    <text evidence="1">The sequence shown here is derived from an EMBL/GenBank/DDBJ whole genome shotgun (WGS) entry which is preliminary data.</text>
</comment>
<evidence type="ECO:0000313" key="1">
    <source>
        <dbReference type="EMBL" id="KAK7292994.1"/>
    </source>
</evidence>
<gene>
    <name evidence="1" type="ORF">RJT34_15854</name>
</gene>